<dbReference type="EMBL" id="RCMG01000228">
    <property type="protein sequence ID" value="KAG2859092.1"/>
    <property type="molecule type" value="Genomic_DNA"/>
</dbReference>
<dbReference type="AlphaFoldDB" id="A0A8T0ZAA9"/>
<evidence type="ECO:0000313" key="2">
    <source>
        <dbReference type="Proteomes" id="UP000735874"/>
    </source>
</evidence>
<sequence length="55" mass="6397">MNALEHWMVQTTETQMRDADTSKHKIWAKFYDPLGVSSNLDVCQAKWISFTLPLL</sequence>
<dbReference type="Proteomes" id="UP000735874">
    <property type="component" value="Unassembled WGS sequence"/>
</dbReference>
<gene>
    <name evidence="1" type="ORF">PC113_g9245</name>
</gene>
<protein>
    <submittedName>
        <fullName evidence="1">Uncharacterized protein</fullName>
    </submittedName>
</protein>
<organism evidence="1 2">
    <name type="scientific">Phytophthora cactorum</name>
    <dbReference type="NCBI Taxonomy" id="29920"/>
    <lineage>
        <taxon>Eukaryota</taxon>
        <taxon>Sar</taxon>
        <taxon>Stramenopiles</taxon>
        <taxon>Oomycota</taxon>
        <taxon>Peronosporomycetes</taxon>
        <taxon>Peronosporales</taxon>
        <taxon>Peronosporaceae</taxon>
        <taxon>Phytophthora</taxon>
    </lineage>
</organism>
<dbReference type="VEuPathDB" id="FungiDB:PC110_g21608"/>
<reference evidence="1" key="1">
    <citation type="submission" date="2018-10" db="EMBL/GenBank/DDBJ databases">
        <title>Effector identification in a new, highly contiguous assembly of the strawberry crown rot pathogen Phytophthora cactorum.</title>
        <authorList>
            <person name="Armitage A.D."/>
            <person name="Nellist C.F."/>
            <person name="Bates H."/>
            <person name="Vickerstaff R.J."/>
            <person name="Harrison R.J."/>
        </authorList>
    </citation>
    <scope>NUCLEOTIDE SEQUENCE</scope>
    <source>
        <strain evidence="1">15-7</strain>
    </source>
</reference>
<accession>A0A8T0ZAA9</accession>
<evidence type="ECO:0000313" key="1">
    <source>
        <dbReference type="EMBL" id="KAG2859092.1"/>
    </source>
</evidence>
<name>A0A8T0ZAA9_9STRA</name>
<comment type="caution">
    <text evidence="1">The sequence shown here is derived from an EMBL/GenBank/DDBJ whole genome shotgun (WGS) entry which is preliminary data.</text>
</comment>
<proteinExistence type="predicted"/>